<evidence type="ECO:0000313" key="1">
    <source>
        <dbReference type="EMBL" id="MDO1535954.1"/>
    </source>
</evidence>
<dbReference type="RefSeq" id="WP_301813809.1">
    <property type="nucleotide sequence ID" value="NZ_JAUJZH010000024.1"/>
</dbReference>
<keyword evidence="2" id="KW-1185">Reference proteome</keyword>
<comment type="caution">
    <text evidence="1">The sequence shown here is derived from an EMBL/GenBank/DDBJ whole genome shotgun (WGS) entry which is preliminary data.</text>
</comment>
<name>A0ABT8SCD6_9BURK</name>
<organism evidence="1 2">
    <name type="scientific">Variovorax ginsengisoli</name>
    <dbReference type="NCBI Taxonomy" id="363844"/>
    <lineage>
        <taxon>Bacteria</taxon>
        <taxon>Pseudomonadati</taxon>
        <taxon>Pseudomonadota</taxon>
        <taxon>Betaproteobacteria</taxon>
        <taxon>Burkholderiales</taxon>
        <taxon>Comamonadaceae</taxon>
        <taxon>Variovorax</taxon>
    </lineage>
</organism>
<sequence length="71" mass="8408">MTKLKKLCHNRRLRRKRELQRLPSEAVVSSERKRKKVCRFLKNRVIIEGSADRSEASKTRDCFDGSLKIYS</sequence>
<gene>
    <name evidence="1" type="ORF">Q2T77_27075</name>
</gene>
<accession>A0ABT8SCD6</accession>
<dbReference type="EMBL" id="JAUKVY010000024">
    <property type="protein sequence ID" value="MDO1535954.1"/>
    <property type="molecule type" value="Genomic_DNA"/>
</dbReference>
<protein>
    <submittedName>
        <fullName evidence="1">Uncharacterized protein</fullName>
    </submittedName>
</protein>
<proteinExistence type="predicted"/>
<feature type="non-terminal residue" evidence="1">
    <location>
        <position position="71"/>
    </location>
</feature>
<evidence type="ECO:0000313" key="2">
    <source>
        <dbReference type="Proteomes" id="UP001169027"/>
    </source>
</evidence>
<dbReference type="Proteomes" id="UP001169027">
    <property type="component" value="Unassembled WGS sequence"/>
</dbReference>
<reference evidence="1" key="1">
    <citation type="submission" date="2023-06" db="EMBL/GenBank/DDBJ databases">
        <authorList>
            <person name="Jiang Y."/>
            <person name="Liu Q."/>
        </authorList>
    </citation>
    <scope>NUCLEOTIDE SEQUENCE</scope>
    <source>
        <strain evidence="1">CGMCC 1.12090</strain>
    </source>
</reference>